<evidence type="ECO:0000256" key="3">
    <source>
        <dbReference type="ARBA" id="ARBA00022597"/>
    </source>
</evidence>
<dbReference type="InterPro" id="IPR017871">
    <property type="entry name" value="ABC_transporter-like_CS"/>
</dbReference>
<feature type="coiled-coil region" evidence="9">
    <location>
        <begin position="114"/>
        <end position="141"/>
    </location>
</feature>
<evidence type="ECO:0000259" key="10">
    <source>
        <dbReference type="PROSITE" id="PS50893"/>
    </source>
</evidence>
<evidence type="ECO:0000256" key="6">
    <source>
        <dbReference type="ARBA" id="ARBA00022840"/>
    </source>
</evidence>
<accession>A0ABZ2K0P8</accession>
<evidence type="ECO:0000313" key="12">
    <source>
        <dbReference type="Proteomes" id="UP001379533"/>
    </source>
</evidence>
<evidence type="ECO:0000256" key="8">
    <source>
        <dbReference type="ARBA" id="ARBA00023136"/>
    </source>
</evidence>
<dbReference type="CDD" id="cd03215">
    <property type="entry name" value="ABC_Carb_Monos_II"/>
    <property type="match status" value="1"/>
</dbReference>
<name>A0ABZ2K0P8_9BACT</name>
<evidence type="ECO:0000256" key="1">
    <source>
        <dbReference type="ARBA" id="ARBA00022448"/>
    </source>
</evidence>
<keyword evidence="5" id="KW-0547">Nucleotide-binding</keyword>
<protein>
    <submittedName>
        <fullName evidence="11">Sugar ABC transporter ATP-binding protein</fullName>
    </submittedName>
</protein>
<dbReference type="InterPro" id="IPR003439">
    <property type="entry name" value="ABC_transporter-like_ATP-bd"/>
</dbReference>
<evidence type="ECO:0000256" key="2">
    <source>
        <dbReference type="ARBA" id="ARBA00022475"/>
    </source>
</evidence>
<dbReference type="InterPro" id="IPR050107">
    <property type="entry name" value="ABC_carbohydrate_import_ATPase"/>
</dbReference>
<organism evidence="11 12">
    <name type="scientific">Pendulispora brunnea</name>
    <dbReference type="NCBI Taxonomy" id="2905690"/>
    <lineage>
        <taxon>Bacteria</taxon>
        <taxon>Pseudomonadati</taxon>
        <taxon>Myxococcota</taxon>
        <taxon>Myxococcia</taxon>
        <taxon>Myxococcales</taxon>
        <taxon>Sorangiineae</taxon>
        <taxon>Pendulisporaceae</taxon>
        <taxon>Pendulispora</taxon>
    </lineage>
</organism>
<keyword evidence="7" id="KW-1278">Translocase</keyword>
<dbReference type="GO" id="GO:0005524">
    <property type="term" value="F:ATP binding"/>
    <property type="evidence" value="ECO:0007669"/>
    <property type="project" value="UniProtKB-KW"/>
</dbReference>
<dbReference type="CDD" id="cd03216">
    <property type="entry name" value="ABC_Carb_Monos_I"/>
    <property type="match status" value="1"/>
</dbReference>
<dbReference type="PROSITE" id="PS00211">
    <property type="entry name" value="ABC_TRANSPORTER_1"/>
    <property type="match status" value="1"/>
</dbReference>
<keyword evidence="9" id="KW-0175">Coiled coil</keyword>
<dbReference type="PANTHER" id="PTHR43790">
    <property type="entry name" value="CARBOHYDRATE TRANSPORT ATP-BINDING PROTEIN MG119-RELATED"/>
    <property type="match status" value="1"/>
</dbReference>
<dbReference type="PANTHER" id="PTHR43790:SF3">
    <property type="entry name" value="D-ALLOSE IMPORT ATP-BINDING PROTEIN ALSA-RELATED"/>
    <property type="match status" value="1"/>
</dbReference>
<feature type="domain" description="ABC transporter" evidence="10">
    <location>
        <begin position="7"/>
        <end position="246"/>
    </location>
</feature>
<keyword evidence="3" id="KW-0762">Sugar transport</keyword>
<evidence type="ECO:0000256" key="5">
    <source>
        <dbReference type="ARBA" id="ARBA00022741"/>
    </source>
</evidence>
<sequence length="516" mass="55952">MSQAPLLEARRVSKSFGPNPVLRDVSFDVLPGEVHILAGENGAGKSTLLNILSGIHTQYEGELQVGGVVQKFQAPKDAVRAGVATVHQELSLIGSLSLTDNLFLGREHINAFGIIDARRQAREARALLRELDLDLGDLNEDDPVERLPISTQQLVEIAKALAAKANVLLLDEPTSALREPEAERLFERIEALKRQGKGIVYVSHKMDEIYRLADRITVLRDGALVGTKPAAELPAHKLVEWMIGRDLPSGEHASASTHEIALKVEHLVVNGIDTNATGRPDVDDVSFEVRAGEILGLAGLRGSGVSDVLHALFGDRAGRAIGTMHLRSRDGRTSRIELARDLPSPAAAIARRIMLLTNDRKGKGLVLDMDSKENASLASLPRYSPQGIVRERRESAATERVFGQLGVRGETAAPVRLLSGGNQQKVVLAKCLLTEPEVLLLDEPTRGVDVGAKAEIYGLLAEWARQGMAIVLVTSELPELLRLSDRIVVLHRGQRTAEFSRSEATQEKVLHAAFGA</sequence>
<dbReference type="SUPFAM" id="SSF52540">
    <property type="entry name" value="P-loop containing nucleoside triphosphate hydrolases"/>
    <property type="match status" value="2"/>
</dbReference>
<dbReference type="Pfam" id="PF00005">
    <property type="entry name" value="ABC_tran"/>
    <property type="match status" value="2"/>
</dbReference>
<dbReference type="SMART" id="SM00382">
    <property type="entry name" value="AAA"/>
    <property type="match status" value="2"/>
</dbReference>
<keyword evidence="8" id="KW-0472">Membrane</keyword>
<evidence type="ECO:0000313" key="11">
    <source>
        <dbReference type="EMBL" id="WXA91120.1"/>
    </source>
</evidence>
<evidence type="ECO:0000256" key="9">
    <source>
        <dbReference type="SAM" id="Coils"/>
    </source>
</evidence>
<feature type="domain" description="ABC transporter" evidence="10">
    <location>
        <begin position="262"/>
        <end position="512"/>
    </location>
</feature>
<keyword evidence="4" id="KW-0677">Repeat</keyword>
<dbReference type="InterPro" id="IPR027417">
    <property type="entry name" value="P-loop_NTPase"/>
</dbReference>
<dbReference type="InterPro" id="IPR003593">
    <property type="entry name" value="AAA+_ATPase"/>
</dbReference>
<dbReference type="RefSeq" id="WP_394841741.1">
    <property type="nucleotide sequence ID" value="NZ_CP089982.1"/>
</dbReference>
<reference evidence="11 12" key="1">
    <citation type="submission" date="2021-12" db="EMBL/GenBank/DDBJ databases">
        <title>Discovery of the Pendulisporaceae a myxobacterial family with distinct sporulation behavior and unique specialized metabolism.</title>
        <authorList>
            <person name="Garcia R."/>
            <person name="Popoff A."/>
            <person name="Bader C.D."/>
            <person name="Loehr J."/>
            <person name="Walesch S."/>
            <person name="Walt C."/>
            <person name="Boldt J."/>
            <person name="Bunk B."/>
            <person name="Haeckl F.J.F.P.J."/>
            <person name="Gunesch A.P."/>
            <person name="Birkelbach J."/>
            <person name="Nuebel U."/>
            <person name="Pietschmann T."/>
            <person name="Bach T."/>
            <person name="Mueller R."/>
        </authorList>
    </citation>
    <scope>NUCLEOTIDE SEQUENCE [LARGE SCALE GENOMIC DNA]</scope>
    <source>
        <strain evidence="11 12">MSr12523</strain>
    </source>
</reference>
<evidence type="ECO:0000256" key="4">
    <source>
        <dbReference type="ARBA" id="ARBA00022737"/>
    </source>
</evidence>
<dbReference type="EMBL" id="CP089982">
    <property type="protein sequence ID" value="WXA91120.1"/>
    <property type="molecule type" value="Genomic_DNA"/>
</dbReference>
<keyword evidence="2" id="KW-1003">Cell membrane</keyword>
<dbReference type="Gene3D" id="3.40.50.300">
    <property type="entry name" value="P-loop containing nucleotide triphosphate hydrolases"/>
    <property type="match status" value="2"/>
</dbReference>
<keyword evidence="1" id="KW-0813">Transport</keyword>
<keyword evidence="12" id="KW-1185">Reference proteome</keyword>
<evidence type="ECO:0000256" key="7">
    <source>
        <dbReference type="ARBA" id="ARBA00022967"/>
    </source>
</evidence>
<proteinExistence type="predicted"/>
<dbReference type="PROSITE" id="PS50893">
    <property type="entry name" value="ABC_TRANSPORTER_2"/>
    <property type="match status" value="2"/>
</dbReference>
<keyword evidence="6 11" id="KW-0067">ATP-binding</keyword>
<dbReference type="Proteomes" id="UP001379533">
    <property type="component" value="Chromosome"/>
</dbReference>
<gene>
    <name evidence="11" type="ORF">LZC95_32280</name>
</gene>